<name>A0A1L0C222_9ASCO</name>
<organism evidence="2 3">
    <name type="scientific">Sungouiella intermedia</name>
    <dbReference type="NCBI Taxonomy" id="45354"/>
    <lineage>
        <taxon>Eukaryota</taxon>
        <taxon>Fungi</taxon>
        <taxon>Dikarya</taxon>
        <taxon>Ascomycota</taxon>
        <taxon>Saccharomycotina</taxon>
        <taxon>Pichiomycetes</taxon>
        <taxon>Metschnikowiaceae</taxon>
        <taxon>Sungouiella</taxon>
    </lineage>
</organism>
<accession>A0A1L0C222</accession>
<evidence type="ECO:0000313" key="2">
    <source>
        <dbReference type="EMBL" id="SGZ57623.1"/>
    </source>
</evidence>
<proteinExistence type="predicted"/>
<gene>
    <name evidence="2" type="ORF">SAMEA4029009_CIC11G00000003008</name>
</gene>
<sequence>MMISPTVLLMNFNPTPLCRTVNKPLMIRGNYSLAKEVRQNELKQRQKIQQRQKHQHRLQKLQLQDPIRLYFQIQKLEASQPDHDQQTRLKRLKEDWKFIEKNKIHEEKLRPFLEEQKRKQEAKRKAESKLWGKQSIYFNPELNPLGKVPDVHNILYEISGTLSNLTLPIKSRKKYEKDPLLESLQVTIPEGPRPQFYKQVQNTKIQKKANMIDPKEEKEESHALEPHPKRKFKKTNLDSDSDADIHSEEEWDSKRQRF</sequence>
<dbReference type="AlphaFoldDB" id="A0A1L0C222"/>
<feature type="region of interest" description="Disordered" evidence="1">
    <location>
        <begin position="208"/>
        <end position="258"/>
    </location>
</feature>
<feature type="compositionally biased region" description="Basic and acidic residues" evidence="1">
    <location>
        <begin position="213"/>
        <end position="227"/>
    </location>
</feature>
<dbReference type="Proteomes" id="UP000182259">
    <property type="component" value="Chromosome V"/>
</dbReference>
<evidence type="ECO:0000313" key="3">
    <source>
        <dbReference type="Proteomes" id="UP000182259"/>
    </source>
</evidence>
<dbReference type="Pfam" id="PF12622">
    <property type="entry name" value="NpwBP"/>
    <property type="match status" value="1"/>
</dbReference>
<reference evidence="2 3" key="1">
    <citation type="submission" date="2016-10" db="EMBL/GenBank/DDBJ databases">
        <authorList>
            <person name="de Groot N.N."/>
        </authorList>
    </citation>
    <scope>NUCLEOTIDE SEQUENCE [LARGE SCALE GENOMIC DNA]</scope>
    <source>
        <strain evidence="2 3">PYCC 4715</strain>
    </source>
</reference>
<feature type="compositionally biased region" description="Basic and acidic residues" evidence="1">
    <location>
        <begin position="243"/>
        <end position="258"/>
    </location>
</feature>
<dbReference type="EMBL" id="LT635768">
    <property type="protein sequence ID" value="SGZ57623.1"/>
    <property type="molecule type" value="Genomic_DNA"/>
</dbReference>
<evidence type="ECO:0000256" key="1">
    <source>
        <dbReference type="SAM" id="MobiDB-lite"/>
    </source>
</evidence>
<protein>
    <submittedName>
        <fullName evidence="2">CIC11C00000003008</fullName>
    </submittedName>
</protein>